<feature type="compositionally biased region" description="Basic residues" evidence="1">
    <location>
        <begin position="82"/>
        <end position="96"/>
    </location>
</feature>
<dbReference type="GO" id="GO:0001786">
    <property type="term" value="F:phosphatidylserine binding"/>
    <property type="evidence" value="ECO:0007669"/>
    <property type="project" value="TreeGrafter"/>
</dbReference>
<dbReference type="GO" id="GO:0070382">
    <property type="term" value="C:exocytic vesicle"/>
    <property type="evidence" value="ECO:0007669"/>
    <property type="project" value="TreeGrafter"/>
</dbReference>
<dbReference type="PROSITE" id="PS50004">
    <property type="entry name" value="C2"/>
    <property type="match status" value="1"/>
</dbReference>
<feature type="compositionally biased region" description="Polar residues" evidence="1">
    <location>
        <begin position="126"/>
        <end position="135"/>
    </location>
</feature>
<sequence>MPLYKRNGPSSLDPTASSSFSSSSGAPTSSAASGEDWNFLKIIGGIIQGSLPSKDEDEKSDGQRSPRIEKWARSSSMPSTPKNRKAKNGEHAKHRGTGSSKSKSPRTRSKTIDNSLRRSRLHFDTTAPNPDGNTINHRRKSFIRQDAENQGEAPIKITMGLSNLSFKTDAAFLKPVCGQDKVIRGPFVRAPTDDHLCASPSSTIVPSLFSRCESDFSRSYDSNLSPNPSPSPRSVSPVLAPLNFKRDSLSSQKSPINPDEHSFLSPHPSPCTSPFLRLSSCRPSISSCSSSLFSFSSSKEASPAETTGFQVPVSPRSPRARNPSFQSSNTSVFVYPANLSTSRREDMVGSLNPELYRGISVDCDGEQKMAKFKVKYLAQKEFLEISILKLKHFPQEYDDIGLSLTLLPDERSLINGTYTQKDSHKTYLFPVSRSDLPHRTLRINFLGNRGHRKPARIGVVLKPMRHPPKDSFEVFTELVQDQSDEEEEGATPRVKISLCANPTLERLTVAVYQCDGLESWAQGLNKCYVKVCLQQNLKTIKIKKTDVIKVSSDEVAFNQSFNFKVDIESMKEMGIAIQVVEATNMLDRDKDIGFVVLGSSMLAKGSGEEHWNKAIQIPKETTVMWHNLSPDSL</sequence>
<evidence type="ECO:0000256" key="1">
    <source>
        <dbReference type="SAM" id="MobiDB-lite"/>
    </source>
</evidence>
<gene>
    <name evidence="3" type="ORF">TCAL_02987</name>
</gene>
<evidence type="ECO:0000259" key="2">
    <source>
        <dbReference type="PROSITE" id="PS50004"/>
    </source>
</evidence>
<feature type="compositionally biased region" description="Basic and acidic residues" evidence="1">
    <location>
        <begin position="53"/>
        <end position="72"/>
    </location>
</feature>
<dbReference type="InterPro" id="IPR000008">
    <property type="entry name" value="C2_dom"/>
</dbReference>
<feature type="compositionally biased region" description="Low complexity" evidence="1">
    <location>
        <begin position="8"/>
        <end position="34"/>
    </location>
</feature>
<feature type="region of interest" description="Disordered" evidence="1">
    <location>
        <begin position="48"/>
        <end position="137"/>
    </location>
</feature>
<dbReference type="GO" id="GO:0005544">
    <property type="term" value="F:calcium-dependent phospholipid binding"/>
    <property type="evidence" value="ECO:0007669"/>
    <property type="project" value="TreeGrafter"/>
</dbReference>
<dbReference type="Proteomes" id="UP000318571">
    <property type="component" value="Chromosome 12"/>
</dbReference>
<dbReference type="PANTHER" id="PTHR10024">
    <property type="entry name" value="SYNAPTOTAGMIN"/>
    <property type="match status" value="1"/>
</dbReference>
<dbReference type="PANTHER" id="PTHR10024:SF234">
    <property type="entry name" value="SYNAPTOTAGMIN-15-RELATED"/>
    <property type="match status" value="1"/>
</dbReference>
<protein>
    <recommendedName>
        <fullName evidence="2">C2 domain-containing protein</fullName>
    </recommendedName>
</protein>
<dbReference type="EMBL" id="VCGU01000001">
    <property type="protein sequence ID" value="TRY80855.1"/>
    <property type="molecule type" value="Genomic_DNA"/>
</dbReference>
<feature type="region of interest" description="Disordered" evidence="1">
    <location>
        <begin position="305"/>
        <end position="325"/>
    </location>
</feature>
<dbReference type="GO" id="GO:0030276">
    <property type="term" value="F:clathrin binding"/>
    <property type="evidence" value="ECO:0007669"/>
    <property type="project" value="TreeGrafter"/>
</dbReference>
<dbReference type="GO" id="GO:0005886">
    <property type="term" value="C:plasma membrane"/>
    <property type="evidence" value="ECO:0007669"/>
    <property type="project" value="TreeGrafter"/>
</dbReference>
<accession>A0A553PT57</accession>
<dbReference type="SUPFAM" id="SSF49562">
    <property type="entry name" value="C2 domain (Calcium/lipid-binding domain, CaLB)"/>
    <property type="match status" value="1"/>
</dbReference>
<dbReference type="GO" id="GO:0000149">
    <property type="term" value="F:SNARE binding"/>
    <property type="evidence" value="ECO:0007669"/>
    <property type="project" value="TreeGrafter"/>
</dbReference>
<dbReference type="InterPro" id="IPR035892">
    <property type="entry name" value="C2_domain_sf"/>
</dbReference>
<feature type="region of interest" description="Disordered" evidence="1">
    <location>
        <begin position="1"/>
        <end position="34"/>
    </location>
</feature>
<name>A0A553PT57_TIGCA</name>
<feature type="domain" description="C2" evidence="2">
    <location>
        <begin position="488"/>
        <end position="612"/>
    </location>
</feature>
<dbReference type="AlphaFoldDB" id="A0A553PT57"/>
<dbReference type="STRING" id="6832.A0A553PT57"/>
<dbReference type="Gene3D" id="2.60.40.150">
    <property type="entry name" value="C2 domain"/>
    <property type="match status" value="1"/>
</dbReference>
<proteinExistence type="predicted"/>
<organism evidence="3 4">
    <name type="scientific">Tigriopus californicus</name>
    <name type="common">Marine copepod</name>
    <dbReference type="NCBI Taxonomy" id="6832"/>
    <lineage>
        <taxon>Eukaryota</taxon>
        <taxon>Metazoa</taxon>
        <taxon>Ecdysozoa</taxon>
        <taxon>Arthropoda</taxon>
        <taxon>Crustacea</taxon>
        <taxon>Multicrustacea</taxon>
        <taxon>Hexanauplia</taxon>
        <taxon>Copepoda</taxon>
        <taxon>Harpacticoida</taxon>
        <taxon>Harpacticidae</taxon>
        <taxon>Tigriopus</taxon>
    </lineage>
</organism>
<reference evidence="3 4" key="1">
    <citation type="journal article" date="2018" name="Nat. Ecol. Evol.">
        <title>Genomic signatures of mitonuclear coevolution across populations of Tigriopus californicus.</title>
        <authorList>
            <person name="Barreto F.S."/>
            <person name="Watson E.T."/>
            <person name="Lima T.G."/>
            <person name="Willett C.S."/>
            <person name="Edmands S."/>
            <person name="Li W."/>
            <person name="Burton R.S."/>
        </authorList>
    </citation>
    <scope>NUCLEOTIDE SEQUENCE [LARGE SCALE GENOMIC DNA]</scope>
    <source>
        <strain evidence="3 4">San Diego</strain>
    </source>
</reference>
<comment type="caution">
    <text evidence="3">The sequence shown here is derived from an EMBL/GenBank/DDBJ whole genome shotgun (WGS) entry which is preliminary data.</text>
</comment>
<dbReference type="GO" id="GO:0017156">
    <property type="term" value="P:calcium-ion regulated exocytosis"/>
    <property type="evidence" value="ECO:0007669"/>
    <property type="project" value="TreeGrafter"/>
</dbReference>
<keyword evidence="4" id="KW-1185">Reference proteome</keyword>
<dbReference type="Pfam" id="PF00168">
    <property type="entry name" value="C2"/>
    <property type="match status" value="1"/>
</dbReference>
<evidence type="ECO:0000313" key="3">
    <source>
        <dbReference type="EMBL" id="TRY80855.1"/>
    </source>
</evidence>
<dbReference type="GO" id="GO:0005509">
    <property type="term" value="F:calcium ion binding"/>
    <property type="evidence" value="ECO:0007669"/>
    <property type="project" value="TreeGrafter"/>
</dbReference>
<evidence type="ECO:0000313" key="4">
    <source>
        <dbReference type="Proteomes" id="UP000318571"/>
    </source>
</evidence>